<name>A0AAV5GJ34_9BASI</name>
<organism evidence="1 2">
    <name type="scientific">Rhodotorula paludigena</name>
    <dbReference type="NCBI Taxonomy" id="86838"/>
    <lineage>
        <taxon>Eukaryota</taxon>
        <taxon>Fungi</taxon>
        <taxon>Dikarya</taxon>
        <taxon>Basidiomycota</taxon>
        <taxon>Pucciniomycotina</taxon>
        <taxon>Microbotryomycetes</taxon>
        <taxon>Sporidiobolales</taxon>
        <taxon>Sporidiobolaceae</taxon>
        <taxon>Rhodotorula</taxon>
    </lineage>
</organism>
<comment type="caution">
    <text evidence="1">The sequence shown here is derived from an EMBL/GenBank/DDBJ whole genome shotgun (WGS) entry which is preliminary data.</text>
</comment>
<dbReference type="AlphaFoldDB" id="A0AAV5GJ34"/>
<evidence type="ECO:0000313" key="2">
    <source>
        <dbReference type="Proteomes" id="UP001342314"/>
    </source>
</evidence>
<protein>
    <submittedName>
        <fullName evidence="1">Uncharacterized protein</fullName>
    </submittedName>
</protein>
<evidence type="ECO:0000313" key="1">
    <source>
        <dbReference type="EMBL" id="GJN89486.1"/>
    </source>
</evidence>
<proteinExistence type="predicted"/>
<dbReference type="Proteomes" id="UP001342314">
    <property type="component" value="Unassembled WGS sequence"/>
</dbReference>
<dbReference type="EMBL" id="BQKY01000005">
    <property type="protein sequence ID" value="GJN89486.1"/>
    <property type="molecule type" value="Genomic_DNA"/>
</dbReference>
<reference evidence="1 2" key="1">
    <citation type="submission" date="2021-12" db="EMBL/GenBank/DDBJ databases">
        <title>High titer production of polyol ester of fatty acids by Rhodotorula paludigena BS15 towards product separation-free biomass refinery.</title>
        <authorList>
            <person name="Mano J."/>
            <person name="Ono H."/>
            <person name="Tanaka T."/>
            <person name="Naito K."/>
            <person name="Sushida H."/>
            <person name="Ike M."/>
            <person name="Tokuyasu K."/>
            <person name="Kitaoka M."/>
        </authorList>
    </citation>
    <scope>NUCLEOTIDE SEQUENCE [LARGE SCALE GENOMIC DNA]</scope>
    <source>
        <strain evidence="1 2">BS15</strain>
    </source>
</reference>
<gene>
    <name evidence="1" type="ORF">Rhopal_002472-T1</name>
</gene>
<keyword evidence="2" id="KW-1185">Reference proteome</keyword>
<sequence>MADESHMHDPWCLPMTEQLAKIAPLHTEHGQDTNAIWGLGARYDWPIHLILVRRDAGLASGAELEQDFPIEVQRFLAERGQPGNMQTSSWIVSFLLILQDVHQKAWAAPPKALPSPALVYALRGLRMFVFMNAELRDRGPHSLEGRLQRLKPVTKQSLQAFAHGRAYAQNRPPWSIGSGTFLTKLLARSWMTAAEQELKLVHPGMHVSRDALRELSVQNKAAFNMAIELCKAAAPPRFSDAERFLILELVRRHGKLAAGIELETPYPLDCQKVRIIKLLAWSTRDLAALNNVPPFRLTHHTFPTARQTGKRESFVVKGEHGSSGTMVTLPWLMTFLLLLHDIERLAFATKPGQTPSAALVYALRGLRIFMEEDAELAQLANDVLAERLPGLQPLSAAALKRFAELNSADTLWSAYFEAYLAAQGRRTGVAVQQAVRSLAKSSLPSVFEPVARSQPF</sequence>
<accession>A0AAV5GJ34</accession>